<dbReference type="AlphaFoldDB" id="A0AA44BE32"/>
<feature type="domain" description="Transcription regulator PadR N-terminal" evidence="1">
    <location>
        <begin position="16"/>
        <end position="90"/>
    </location>
</feature>
<dbReference type="EMBL" id="SUMG01000003">
    <property type="protein sequence ID" value="NBG87690.1"/>
    <property type="molecule type" value="Genomic_DNA"/>
</dbReference>
<gene>
    <name evidence="2" type="ORF">ISALK_04170</name>
</gene>
<dbReference type="InterPro" id="IPR036388">
    <property type="entry name" value="WH-like_DNA-bd_sf"/>
</dbReference>
<comment type="caution">
    <text evidence="2">The sequence shown here is derived from an EMBL/GenBank/DDBJ whole genome shotgun (WGS) entry which is preliminary data.</text>
</comment>
<dbReference type="RefSeq" id="WP_160719370.1">
    <property type="nucleotide sequence ID" value="NZ_SUMG01000003.1"/>
</dbReference>
<dbReference type="InterPro" id="IPR052509">
    <property type="entry name" value="Metal_resp_DNA-bind_regulator"/>
</dbReference>
<accession>A0AA44BE32</accession>
<protein>
    <submittedName>
        <fullName evidence="2">Helix-turn-helix transcriptional regulator</fullName>
    </submittedName>
</protein>
<dbReference type="SUPFAM" id="SSF46785">
    <property type="entry name" value="Winged helix' DNA-binding domain"/>
    <property type="match status" value="1"/>
</dbReference>
<dbReference type="InterPro" id="IPR005149">
    <property type="entry name" value="Tscrpt_reg_PadR_N"/>
</dbReference>
<dbReference type="PANTHER" id="PTHR33169:SF14">
    <property type="entry name" value="TRANSCRIPTIONAL REGULATOR RV3488"/>
    <property type="match status" value="1"/>
</dbReference>
<dbReference type="Pfam" id="PF03551">
    <property type="entry name" value="PadR"/>
    <property type="match status" value="1"/>
</dbReference>
<evidence type="ECO:0000259" key="1">
    <source>
        <dbReference type="Pfam" id="PF03551"/>
    </source>
</evidence>
<organism evidence="2 3">
    <name type="scientific">Isachenkonia alkalipeptolytica</name>
    <dbReference type="NCBI Taxonomy" id="2565777"/>
    <lineage>
        <taxon>Bacteria</taxon>
        <taxon>Bacillati</taxon>
        <taxon>Bacillota</taxon>
        <taxon>Clostridia</taxon>
        <taxon>Eubacteriales</taxon>
        <taxon>Clostridiaceae</taxon>
        <taxon>Isachenkonia</taxon>
    </lineage>
</organism>
<dbReference type="PANTHER" id="PTHR33169">
    <property type="entry name" value="PADR-FAMILY TRANSCRIPTIONAL REGULATOR"/>
    <property type="match status" value="1"/>
</dbReference>
<evidence type="ECO:0000313" key="3">
    <source>
        <dbReference type="Proteomes" id="UP000449710"/>
    </source>
</evidence>
<reference evidence="2 3" key="1">
    <citation type="submission" date="2019-04" db="EMBL/GenBank/DDBJ databases">
        <title>Isachenkonia alkalipeptolytica gen. nov. sp. nov. a new anaerobic, alkiliphilic organothrophic bacterium capable to reduce synthesized ferrihydrite isolated from a soda lake.</title>
        <authorList>
            <person name="Toshchakov S.V."/>
            <person name="Zavarzina D.G."/>
            <person name="Zhilina T.N."/>
            <person name="Kostrikina N.A."/>
            <person name="Kublanov I.V."/>
        </authorList>
    </citation>
    <scope>NUCLEOTIDE SEQUENCE [LARGE SCALE GENOMIC DNA]</scope>
    <source>
        <strain evidence="2 3">Z-1701</strain>
    </source>
</reference>
<evidence type="ECO:0000313" key="2">
    <source>
        <dbReference type="EMBL" id="NBG87690.1"/>
    </source>
</evidence>
<dbReference type="InterPro" id="IPR036390">
    <property type="entry name" value="WH_DNA-bd_sf"/>
</dbReference>
<proteinExistence type="predicted"/>
<name>A0AA44BE32_9CLOT</name>
<dbReference type="Proteomes" id="UP000449710">
    <property type="component" value="Unassembled WGS sequence"/>
</dbReference>
<keyword evidence="3" id="KW-1185">Reference proteome</keyword>
<dbReference type="Gene3D" id="1.10.10.10">
    <property type="entry name" value="Winged helix-like DNA-binding domain superfamily/Winged helix DNA-binding domain"/>
    <property type="match status" value="1"/>
</dbReference>
<sequence>MKYDKGLVGGSTVLMILSLLKEGDRYGYDIIKELEERSEKAFQFKEGTLYPVLHRLEAKGWVTSYKAKGDRGKMRKYYRITKGGAEELEEELKMWESFTENVQKVLQGNQGKSLQTIS</sequence>